<accession>A0ABQ9INV8</accession>
<reference evidence="1 2" key="1">
    <citation type="submission" date="2023-02" db="EMBL/GenBank/DDBJ databases">
        <title>LHISI_Scaffold_Assembly.</title>
        <authorList>
            <person name="Stuart O.P."/>
            <person name="Cleave R."/>
            <person name="Magrath M.J.L."/>
            <person name="Mikheyev A.S."/>
        </authorList>
    </citation>
    <scope>NUCLEOTIDE SEQUENCE [LARGE SCALE GENOMIC DNA]</scope>
    <source>
        <strain evidence="1">Daus_M_001</strain>
        <tissue evidence="1">Leg muscle</tissue>
    </source>
</reference>
<evidence type="ECO:0000313" key="1">
    <source>
        <dbReference type="EMBL" id="KAJ8898362.1"/>
    </source>
</evidence>
<gene>
    <name evidence="1" type="ORF">PR048_003722</name>
</gene>
<sequence>MQDALMNPHPNASLINPVRPHMRQCRGDQQFGRLFVFRGSLLVTHSANVVYVLDPAAIGVVATVNDLRSVQALAVTRDEIFILEGSRSLVRVAYTPEVGFQNTPCQGWYVMATW</sequence>
<organism evidence="1 2">
    <name type="scientific">Dryococelus australis</name>
    <dbReference type="NCBI Taxonomy" id="614101"/>
    <lineage>
        <taxon>Eukaryota</taxon>
        <taxon>Metazoa</taxon>
        <taxon>Ecdysozoa</taxon>
        <taxon>Arthropoda</taxon>
        <taxon>Hexapoda</taxon>
        <taxon>Insecta</taxon>
        <taxon>Pterygota</taxon>
        <taxon>Neoptera</taxon>
        <taxon>Polyneoptera</taxon>
        <taxon>Phasmatodea</taxon>
        <taxon>Verophasmatodea</taxon>
        <taxon>Anareolatae</taxon>
        <taxon>Phasmatidae</taxon>
        <taxon>Eurycanthinae</taxon>
        <taxon>Dryococelus</taxon>
    </lineage>
</organism>
<name>A0ABQ9INV8_9NEOP</name>
<dbReference type="Proteomes" id="UP001159363">
    <property type="component" value="Chromosome 1"/>
</dbReference>
<comment type="caution">
    <text evidence="1">The sequence shown here is derived from an EMBL/GenBank/DDBJ whole genome shotgun (WGS) entry which is preliminary data.</text>
</comment>
<dbReference type="EMBL" id="JARBHB010000001">
    <property type="protein sequence ID" value="KAJ8898362.1"/>
    <property type="molecule type" value="Genomic_DNA"/>
</dbReference>
<evidence type="ECO:0000313" key="2">
    <source>
        <dbReference type="Proteomes" id="UP001159363"/>
    </source>
</evidence>
<keyword evidence="2" id="KW-1185">Reference proteome</keyword>
<proteinExistence type="predicted"/>
<protein>
    <submittedName>
        <fullName evidence="1">Uncharacterized protein</fullName>
    </submittedName>
</protein>